<organism evidence="6 7">
    <name type="scientific">Lupinus angustifolius</name>
    <name type="common">Narrow-leaved blue lupine</name>
    <dbReference type="NCBI Taxonomy" id="3871"/>
    <lineage>
        <taxon>Eukaryota</taxon>
        <taxon>Viridiplantae</taxon>
        <taxon>Streptophyta</taxon>
        <taxon>Embryophyta</taxon>
        <taxon>Tracheophyta</taxon>
        <taxon>Spermatophyta</taxon>
        <taxon>Magnoliopsida</taxon>
        <taxon>eudicotyledons</taxon>
        <taxon>Gunneridae</taxon>
        <taxon>Pentapetalae</taxon>
        <taxon>rosids</taxon>
        <taxon>fabids</taxon>
        <taxon>Fabales</taxon>
        <taxon>Fabaceae</taxon>
        <taxon>Papilionoideae</taxon>
        <taxon>50 kb inversion clade</taxon>
        <taxon>genistoids sensu lato</taxon>
        <taxon>core genistoids</taxon>
        <taxon>Genisteae</taxon>
        <taxon>Lupinus</taxon>
    </lineage>
</organism>
<keyword evidence="2" id="KW-0611">Plant defense</keyword>
<reference evidence="6 7" key="1">
    <citation type="journal article" date="2017" name="Plant Biotechnol. J.">
        <title>A comprehensive draft genome sequence for lupin (Lupinus angustifolius), an emerging health food: insights into plant-microbe interactions and legume evolution.</title>
        <authorList>
            <person name="Hane J.K."/>
            <person name="Ming Y."/>
            <person name="Kamphuis L.G."/>
            <person name="Nelson M.N."/>
            <person name="Garg G."/>
            <person name="Atkins C.A."/>
            <person name="Bayer P.E."/>
            <person name="Bravo A."/>
            <person name="Bringans S."/>
            <person name="Cannon S."/>
            <person name="Edwards D."/>
            <person name="Foley R."/>
            <person name="Gao L.L."/>
            <person name="Harrison M.J."/>
            <person name="Huang W."/>
            <person name="Hurgobin B."/>
            <person name="Li S."/>
            <person name="Liu C.W."/>
            <person name="McGrath A."/>
            <person name="Morahan G."/>
            <person name="Murray J."/>
            <person name="Weller J."/>
            <person name="Jian J."/>
            <person name="Singh K.B."/>
        </authorList>
    </citation>
    <scope>NUCLEOTIDE SEQUENCE [LARGE SCALE GENOMIC DNA]</scope>
    <source>
        <strain evidence="7">cv. Tanjil</strain>
        <tissue evidence="6">Whole plant</tissue>
    </source>
</reference>
<dbReference type="InterPro" id="IPR044974">
    <property type="entry name" value="Disease_R_plants"/>
</dbReference>
<sequence>MDVGKLLREVPKEIEEINEELEIIQASINAADRMTATAEEEVNIGDIGMKRNVKHMRVAALRIKEVIEDYTIIQQQQPQSDLGCIAVLYAIANFVKTMIPRLRISYEIQDIKSSIRQINERSCFVKGSSSGSQNVPPHHALRTNALYAEEDDVVGFEIPRDNMIGWLKKERLDRSVIAVVGMGGQGKTTLAKIVYEKVKRDFDCYAWITVSQVYTIEGLLRTMWEKFGENKKEASRMDQESLTEKVREYLGQKRYVVFFDDVWKKSFWTDIESIVFDNKKKSRIVITSRRKDVARLCKKTSLYTLKLRPLSQQQSFELFWKKAFQNEPDGLCPTHLQDISSKIVEKCEGLPLAIVAIGGLLAGEENNSCEWQKLCRSVVNELDKYPNSYGITNILGLSYDVLPYYLKPCFLYFGIYPKDYEVNYKRLIRLWIGEGFVPLDKKFGTLEEVGEQYLKELVQRNLVQVSSFSIDGKPKSYRVHDLLHDIIITKIKDSKFCHFLGKDVLSIYDTSIQRIQIGIYCNNDDFLKINNYGGTSITSIHILGDEGIRKEFPRIIPQKYKRLKVVDYNWVDNIPEYFVHSYHLRYLRFSGGVNSLPTSIGNLVNLETLDLKWTNVKELPIEINKLRKLRHLLLPMSRLIGGIGGLESLQTLHCVDTRGWNEYEIGKLGDLMQLRSLGLMNLEGKYVSIFCSTIKKLKYLEKLYIHATGTNTNWDITLLPTLQRLKLEGKLEMFSEWIPKYQNLVRLSLTFSKLNDPMKSLEHLPNLLSLHLWDAYDGITLHFENGMFQKLKNLDLIRLKSLNSIHIGEGALPSLKQLTLQDIPNLGKVPSGMDNLRNLEVLWIKEMPEEFVNGIRKNVCIHNNSIHNNSIDNDFIHNNSIRNNSIDNDYIHNNSIHNNSIDNDYIHNNRWKSSLLMHVSKIGLQHFRADQGQSSYSSYNYF</sequence>
<dbReference type="Gene3D" id="1.10.10.10">
    <property type="entry name" value="Winged helix-like DNA-binding domain superfamily/Winged helix DNA-binding domain"/>
    <property type="match status" value="1"/>
</dbReference>
<dbReference type="InterPro" id="IPR055414">
    <property type="entry name" value="LRR_R13L4/SHOC2-like"/>
</dbReference>
<name>A0A4P1RTB0_LUPAN</name>
<dbReference type="InterPro" id="IPR058922">
    <property type="entry name" value="WHD_DRP"/>
</dbReference>
<evidence type="ECO:0000313" key="7">
    <source>
        <dbReference type="Proteomes" id="UP000188354"/>
    </source>
</evidence>
<dbReference type="SUPFAM" id="SSF52540">
    <property type="entry name" value="P-loop containing nucleoside triphosphate hydrolases"/>
    <property type="match status" value="1"/>
</dbReference>
<evidence type="ECO:0000256" key="1">
    <source>
        <dbReference type="ARBA" id="ARBA00022737"/>
    </source>
</evidence>
<dbReference type="InterPro" id="IPR002182">
    <property type="entry name" value="NB-ARC"/>
</dbReference>
<keyword evidence="7" id="KW-1185">Reference proteome</keyword>
<keyword evidence="1" id="KW-0677">Repeat</keyword>
<evidence type="ECO:0000259" key="5">
    <source>
        <dbReference type="Pfam" id="PF23598"/>
    </source>
</evidence>
<protein>
    <submittedName>
        <fullName evidence="6">Uncharacterized protein</fullName>
    </submittedName>
</protein>
<dbReference type="Gramene" id="OIW17546">
    <property type="protein sequence ID" value="OIW17546"/>
    <property type="gene ID" value="TanjilG_22658"/>
</dbReference>
<evidence type="ECO:0000259" key="4">
    <source>
        <dbReference type="Pfam" id="PF23559"/>
    </source>
</evidence>
<dbReference type="AlphaFoldDB" id="A0A4P1RTB0"/>
<dbReference type="Pfam" id="PF23559">
    <property type="entry name" value="WHD_DRP"/>
    <property type="match status" value="1"/>
</dbReference>
<dbReference type="InterPro" id="IPR032675">
    <property type="entry name" value="LRR_dom_sf"/>
</dbReference>
<dbReference type="PANTHER" id="PTHR23155">
    <property type="entry name" value="DISEASE RESISTANCE PROTEIN RP"/>
    <property type="match status" value="1"/>
</dbReference>
<dbReference type="GO" id="GO:0043531">
    <property type="term" value="F:ADP binding"/>
    <property type="evidence" value="ECO:0007669"/>
    <property type="project" value="InterPro"/>
</dbReference>
<evidence type="ECO:0000256" key="2">
    <source>
        <dbReference type="ARBA" id="ARBA00022821"/>
    </source>
</evidence>
<feature type="domain" description="Disease resistance R13L4/SHOC-2-like LRR" evidence="5">
    <location>
        <begin position="577"/>
        <end position="844"/>
    </location>
</feature>
<dbReference type="Pfam" id="PF23598">
    <property type="entry name" value="LRR_14"/>
    <property type="match status" value="1"/>
</dbReference>
<dbReference type="SUPFAM" id="SSF52058">
    <property type="entry name" value="L domain-like"/>
    <property type="match status" value="1"/>
</dbReference>
<dbReference type="Gene3D" id="1.20.5.4130">
    <property type="match status" value="1"/>
</dbReference>
<dbReference type="STRING" id="3871.A0A4P1RTB0"/>
<dbReference type="Gene3D" id="3.80.10.10">
    <property type="entry name" value="Ribonuclease Inhibitor"/>
    <property type="match status" value="2"/>
</dbReference>
<dbReference type="EMBL" id="CM007362">
    <property type="protein sequence ID" value="OIW17546.1"/>
    <property type="molecule type" value="Genomic_DNA"/>
</dbReference>
<evidence type="ECO:0000259" key="3">
    <source>
        <dbReference type="Pfam" id="PF00931"/>
    </source>
</evidence>
<dbReference type="FunFam" id="3.40.50.300:FF:001091">
    <property type="entry name" value="Probable disease resistance protein At1g61300"/>
    <property type="match status" value="1"/>
</dbReference>
<feature type="domain" description="NB-ARC" evidence="3">
    <location>
        <begin position="161"/>
        <end position="327"/>
    </location>
</feature>
<gene>
    <name evidence="6" type="ORF">TanjilG_22658</name>
</gene>
<dbReference type="GO" id="GO:0098542">
    <property type="term" value="P:defense response to other organism"/>
    <property type="evidence" value="ECO:0007669"/>
    <property type="project" value="TreeGrafter"/>
</dbReference>
<dbReference type="Pfam" id="PF00931">
    <property type="entry name" value="NB-ARC"/>
    <property type="match status" value="1"/>
</dbReference>
<accession>A0A4P1RTB0</accession>
<dbReference type="InterPro" id="IPR027417">
    <property type="entry name" value="P-loop_NTPase"/>
</dbReference>
<evidence type="ECO:0000313" key="6">
    <source>
        <dbReference type="EMBL" id="OIW17546.1"/>
    </source>
</evidence>
<dbReference type="Proteomes" id="UP000188354">
    <property type="component" value="Chromosome LG02"/>
</dbReference>
<feature type="domain" description="Disease resistance protein winged helix" evidence="4">
    <location>
        <begin position="415"/>
        <end position="487"/>
    </location>
</feature>
<dbReference type="PRINTS" id="PR00364">
    <property type="entry name" value="DISEASERSIST"/>
</dbReference>
<dbReference type="PANTHER" id="PTHR23155:SF1052">
    <property type="entry name" value="DISEASE RESISTANCE PROTEIN RPM1"/>
    <property type="match status" value="1"/>
</dbReference>
<dbReference type="FunFam" id="1.10.10.10:FF:000322">
    <property type="entry name" value="Probable disease resistance protein At1g63360"/>
    <property type="match status" value="1"/>
</dbReference>
<proteinExistence type="predicted"/>
<dbReference type="Gene3D" id="1.10.8.430">
    <property type="entry name" value="Helical domain of apoptotic protease-activating factors"/>
    <property type="match status" value="1"/>
</dbReference>
<dbReference type="Gene3D" id="3.40.50.300">
    <property type="entry name" value="P-loop containing nucleotide triphosphate hydrolases"/>
    <property type="match status" value="1"/>
</dbReference>
<dbReference type="InterPro" id="IPR042197">
    <property type="entry name" value="Apaf_helical"/>
</dbReference>
<dbReference type="InterPro" id="IPR036388">
    <property type="entry name" value="WH-like_DNA-bd_sf"/>
</dbReference>